<organism evidence="1 2">
    <name type="scientific">Dictyobacter arantiisoli</name>
    <dbReference type="NCBI Taxonomy" id="2014874"/>
    <lineage>
        <taxon>Bacteria</taxon>
        <taxon>Bacillati</taxon>
        <taxon>Chloroflexota</taxon>
        <taxon>Ktedonobacteria</taxon>
        <taxon>Ktedonobacterales</taxon>
        <taxon>Dictyobacteraceae</taxon>
        <taxon>Dictyobacter</taxon>
    </lineage>
</organism>
<accession>A0A5A5TER7</accession>
<name>A0A5A5TER7_9CHLR</name>
<dbReference type="OrthoDB" id="5432776at2"/>
<comment type="caution">
    <text evidence="1">The sequence shown here is derived from an EMBL/GenBank/DDBJ whole genome shotgun (WGS) entry which is preliminary data.</text>
</comment>
<protein>
    <recommendedName>
        <fullName evidence="3">DUF4177 domain-containing protein</fullName>
    </recommendedName>
</protein>
<keyword evidence="2" id="KW-1185">Reference proteome</keyword>
<dbReference type="AlphaFoldDB" id="A0A5A5TER7"/>
<evidence type="ECO:0008006" key="3">
    <source>
        <dbReference type="Google" id="ProtNLM"/>
    </source>
</evidence>
<dbReference type="RefSeq" id="WP_149402346.1">
    <property type="nucleotide sequence ID" value="NZ_BIXY01000042.1"/>
</dbReference>
<dbReference type="EMBL" id="BIXY01000042">
    <property type="protein sequence ID" value="GCF09404.1"/>
    <property type="molecule type" value="Genomic_DNA"/>
</dbReference>
<gene>
    <name evidence="1" type="ORF">KDI_29680</name>
</gene>
<evidence type="ECO:0000313" key="1">
    <source>
        <dbReference type="EMBL" id="GCF09404.1"/>
    </source>
</evidence>
<dbReference type="Proteomes" id="UP000322530">
    <property type="component" value="Unassembled WGS sequence"/>
</dbReference>
<reference evidence="1 2" key="1">
    <citation type="submission" date="2019-01" db="EMBL/GenBank/DDBJ databases">
        <title>Draft genome sequence of Dictyobacter sp. Uno17.</title>
        <authorList>
            <person name="Wang C.M."/>
            <person name="Zheng Y."/>
            <person name="Sakai Y."/>
            <person name="Abe K."/>
            <person name="Yokota A."/>
            <person name="Yabe S."/>
        </authorList>
    </citation>
    <scope>NUCLEOTIDE SEQUENCE [LARGE SCALE GENOMIC DNA]</scope>
    <source>
        <strain evidence="1 2">Uno17</strain>
    </source>
</reference>
<proteinExistence type="predicted"/>
<evidence type="ECO:0000313" key="2">
    <source>
        <dbReference type="Proteomes" id="UP000322530"/>
    </source>
</evidence>
<sequence>MNMMSFHRTIQSAGSDERSSLPIPTVYEQFPLQTTNWAYHVLKINTEIEALPEAEQLNGLGKEGWILVSVLDERTSKHGSFVHYYFVRQDVQA</sequence>